<feature type="compositionally biased region" description="Low complexity" evidence="2">
    <location>
        <begin position="24"/>
        <end position="34"/>
    </location>
</feature>
<dbReference type="Pfam" id="PF04488">
    <property type="entry name" value="Gly_transf_sug"/>
    <property type="match status" value="1"/>
</dbReference>
<dbReference type="Proteomes" id="UP000029665">
    <property type="component" value="Unassembled WGS sequence"/>
</dbReference>
<dbReference type="PANTHER" id="PTHR22851">
    <property type="entry name" value="U3 SMALL NUCLEOLAR RNA U3 SNORNA ASSOCIATED PROTEIN"/>
    <property type="match status" value="1"/>
</dbReference>
<evidence type="ECO:0000256" key="1">
    <source>
        <dbReference type="ARBA" id="ARBA00009003"/>
    </source>
</evidence>
<sequence length="745" mass="85406">MALPTAAVSNFSLSIDTHFREAASSGQPYSSGPSPRHRSARAPMVSRSYSPDASTRGGRYSRINTDAFSDDPFNHSSRNRSRVAQLAALPVGLYKTSVTRFGRRRGPALLCFCCLALILTTLAFHRRVVSGVSRWPLASGRSTVVFEREQLRRIWEWEILSGHYPSTRPIPTEIGFVAPPNNPALPASAAYKVPSASAGSVVTYTLGTGAERIYPEVKNRPPEFGHPPRPIPGSIIDLDIIFENCDFSSGKYVRDCLEMLRLGAGLDGAGRLRRDDLSYLRYIYVLDGEGDHITVRDHNDTPRLPDSPFRRGSEEWEKDLPLPPYSQYNPSNRQSSPCPPDDPRIFHMFWAGPFTDKPYMAMMAFLFTQNLGLHLEDPAIENNVCRPQLWLWVSRGPADAMPSETAVEEMYEELRSNPWASPFLHPRFRDVIKFQLWNTTEQLDSVDELKKDWRSLGEELFRSEGKLKNSEAKKKVGVAVDLDGKSKVTHETYNKLPVVLSDLVRFVLCHRYGGVYLDVDMLFLRDWEELWGWSGSFSYRWSHEDRYNTAVLRLRRGSALGTFLLRTALKNGFDFHPTMMSKYLREANMERLLYRVPDALFDPAWLSTDLRKKHWWSSPEYFQRDRPPFPFFTDFDQFFNTPPEMSGAPGVVGFDGFFRGAYLYHYHNEWWKPVDKARFWPDLGPRFADAERMGLAAIANKSANFPVGIVHNDKQDLDWATVLKRTFEAYVRGERPNMYGEWIRW</sequence>
<comment type="similarity">
    <text evidence="1">Belongs to the glycosyltransferase 32 family.</text>
</comment>
<evidence type="ECO:0000313" key="3">
    <source>
        <dbReference type="EMBL" id="CDO73507.1"/>
    </source>
</evidence>
<reference evidence="3" key="1">
    <citation type="submission" date="2014-01" db="EMBL/GenBank/DDBJ databases">
        <title>The genome of the white-rot fungus Pycnoporus cinnabarinus: a basidiomycete model with a versatile arsenal for lignocellulosic biomass breakdown.</title>
        <authorList>
            <person name="Levasseur A."/>
            <person name="Lomascolo A."/>
            <person name="Ruiz-Duenas F.J."/>
            <person name="Uzan E."/>
            <person name="Piumi F."/>
            <person name="Kues U."/>
            <person name="Ram A.F.J."/>
            <person name="Murat C."/>
            <person name="Haon M."/>
            <person name="Benoit I."/>
            <person name="Arfi Y."/>
            <person name="Chevret D."/>
            <person name="Drula E."/>
            <person name="Kwon M.J."/>
            <person name="Gouret P."/>
            <person name="Lesage-Meessen L."/>
            <person name="Lombard V."/>
            <person name="Mariette J."/>
            <person name="Noirot C."/>
            <person name="Park J."/>
            <person name="Patyshakuliyeva A."/>
            <person name="Wieneger R.A.B."/>
            <person name="Wosten H.A.B."/>
            <person name="Martin F."/>
            <person name="Coutinho P.M."/>
            <person name="de Vries R."/>
            <person name="Martinez A.T."/>
            <person name="Klopp C."/>
            <person name="Pontarotti P."/>
            <person name="Henrissat B."/>
            <person name="Record E."/>
        </authorList>
    </citation>
    <scope>NUCLEOTIDE SEQUENCE [LARGE SCALE GENOMIC DNA]</scope>
    <source>
        <strain evidence="3">BRFM137</strain>
    </source>
</reference>
<evidence type="ECO:0000256" key="2">
    <source>
        <dbReference type="SAM" id="MobiDB-lite"/>
    </source>
</evidence>
<accession>A0A060SG60</accession>
<dbReference type="EMBL" id="CCBP010000121">
    <property type="protein sequence ID" value="CDO73507.1"/>
    <property type="molecule type" value="Genomic_DNA"/>
</dbReference>
<dbReference type="GO" id="GO:0032040">
    <property type="term" value="C:small-subunit processome"/>
    <property type="evidence" value="ECO:0007669"/>
    <property type="project" value="TreeGrafter"/>
</dbReference>
<organism evidence="3 4">
    <name type="scientific">Pycnoporus cinnabarinus</name>
    <name type="common">Cinnabar-red polypore</name>
    <name type="synonym">Trametes cinnabarina</name>
    <dbReference type="NCBI Taxonomy" id="5643"/>
    <lineage>
        <taxon>Eukaryota</taxon>
        <taxon>Fungi</taxon>
        <taxon>Dikarya</taxon>
        <taxon>Basidiomycota</taxon>
        <taxon>Agaricomycotina</taxon>
        <taxon>Agaricomycetes</taxon>
        <taxon>Polyporales</taxon>
        <taxon>Polyporaceae</taxon>
        <taxon>Trametes</taxon>
    </lineage>
</organism>
<dbReference type="Gene3D" id="3.90.550.20">
    <property type="match status" value="1"/>
</dbReference>
<feature type="region of interest" description="Disordered" evidence="2">
    <location>
        <begin position="295"/>
        <end position="338"/>
    </location>
</feature>
<dbReference type="STRING" id="5643.A0A060SG60"/>
<dbReference type="InterPro" id="IPR007577">
    <property type="entry name" value="GlycoTrfase_DXD_sugar-bd_CS"/>
</dbReference>
<keyword evidence="4" id="KW-1185">Reference proteome</keyword>
<protein>
    <submittedName>
        <fullName evidence="3">Uncharacterized protein</fullName>
    </submittedName>
</protein>
<dbReference type="InterPro" id="IPR029044">
    <property type="entry name" value="Nucleotide-diphossugar_trans"/>
</dbReference>
<name>A0A060SG60_PYCCI</name>
<proteinExistence type="inferred from homology"/>
<feature type="compositionally biased region" description="Basic and acidic residues" evidence="2">
    <location>
        <begin position="295"/>
        <end position="320"/>
    </location>
</feature>
<dbReference type="GO" id="GO:0000462">
    <property type="term" value="P:maturation of SSU-rRNA from tricistronic rRNA transcript (SSU-rRNA, 5.8S rRNA, LSU-rRNA)"/>
    <property type="evidence" value="ECO:0007669"/>
    <property type="project" value="TreeGrafter"/>
</dbReference>
<feature type="region of interest" description="Disordered" evidence="2">
    <location>
        <begin position="23"/>
        <end position="63"/>
    </location>
</feature>
<dbReference type="HOGENOM" id="CLU_012328_0_0_1"/>
<dbReference type="PANTHER" id="PTHR22851:SF1">
    <property type="entry name" value="GLYCOSYLTRANSFERASE FAMILY 32 PROTEIN"/>
    <property type="match status" value="1"/>
</dbReference>
<dbReference type="AlphaFoldDB" id="A0A060SG60"/>
<feature type="compositionally biased region" description="Polar residues" evidence="2">
    <location>
        <begin position="326"/>
        <end position="336"/>
    </location>
</feature>
<dbReference type="SUPFAM" id="SSF53448">
    <property type="entry name" value="Nucleotide-diphospho-sugar transferases"/>
    <property type="match status" value="1"/>
</dbReference>
<dbReference type="OrthoDB" id="108365at2759"/>
<evidence type="ECO:0000313" key="4">
    <source>
        <dbReference type="Proteomes" id="UP000029665"/>
    </source>
</evidence>
<dbReference type="OMA" id="DPRIFHM"/>
<dbReference type="InterPro" id="IPR051733">
    <property type="entry name" value="WD_repeat_DCAF13/WDSOF1"/>
</dbReference>
<gene>
    <name evidence="3" type="ORF">BN946_scf185013.g142</name>
</gene>
<comment type="caution">
    <text evidence="3">The sequence shown here is derived from an EMBL/GenBank/DDBJ whole genome shotgun (WGS) entry which is preliminary data.</text>
</comment>